<protein>
    <submittedName>
        <fullName evidence="4">Tetratricopeptide repeat protein</fullName>
    </submittedName>
</protein>
<keyword evidence="1" id="KW-0677">Repeat</keyword>
<evidence type="ECO:0000313" key="5">
    <source>
        <dbReference type="Proteomes" id="UP000292958"/>
    </source>
</evidence>
<evidence type="ECO:0000256" key="2">
    <source>
        <dbReference type="ARBA" id="ARBA00022803"/>
    </source>
</evidence>
<proteinExistence type="predicted"/>
<dbReference type="PANTHER" id="PTHR44227:SF3">
    <property type="entry name" value="PROTEIN O-MANNOSYL-TRANSFERASE TMTC4"/>
    <property type="match status" value="1"/>
</dbReference>
<organism evidence="4 5">
    <name type="scientific">Edaphobacter modestus</name>
    <dbReference type="NCBI Taxonomy" id="388466"/>
    <lineage>
        <taxon>Bacteria</taxon>
        <taxon>Pseudomonadati</taxon>
        <taxon>Acidobacteriota</taxon>
        <taxon>Terriglobia</taxon>
        <taxon>Terriglobales</taxon>
        <taxon>Acidobacteriaceae</taxon>
        <taxon>Edaphobacter</taxon>
    </lineage>
</organism>
<dbReference type="InterPro" id="IPR052346">
    <property type="entry name" value="O-mannosyl-transferase_TMTC"/>
</dbReference>
<dbReference type="PANTHER" id="PTHR44227">
    <property type="match status" value="1"/>
</dbReference>
<dbReference type="SMART" id="SM00028">
    <property type="entry name" value="TPR"/>
    <property type="match status" value="6"/>
</dbReference>
<keyword evidence="5" id="KW-1185">Reference proteome</keyword>
<feature type="repeat" description="TPR" evidence="3">
    <location>
        <begin position="85"/>
        <end position="118"/>
    </location>
</feature>
<dbReference type="SUPFAM" id="SSF48452">
    <property type="entry name" value="TPR-like"/>
    <property type="match status" value="2"/>
</dbReference>
<gene>
    <name evidence="4" type="ORF">BDD14_5207</name>
</gene>
<dbReference type="AlphaFoldDB" id="A0A4Q7Z0B5"/>
<dbReference type="Pfam" id="PF14559">
    <property type="entry name" value="TPR_19"/>
    <property type="match status" value="1"/>
</dbReference>
<comment type="caution">
    <text evidence="4">The sequence shown here is derived from an EMBL/GenBank/DDBJ whole genome shotgun (WGS) entry which is preliminary data.</text>
</comment>
<dbReference type="Pfam" id="PF13432">
    <property type="entry name" value="TPR_16"/>
    <property type="match status" value="2"/>
</dbReference>
<accession>A0A4Q7Z0B5</accession>
<evidence type="ECO:0000313" key="4">
    <source>
        <dbReference type="EMBL" id="RZU43538.1"/>
    </source>
</evidence>
<dbReference type="InterPro" id="IPR019734">
    <property type="entry name" value="TPR_rpt"/>
</dbReference>
<sequence>MHEANHNPEERNRSRLIRRTTLATIFCMASIVYAQLPAGTRDASSQAEAHQDPLRAQAADALAKQDYATAVKLLSTLAEKNPRDAQVLYNLGSAQDALDQTSDAEATYRRAIAAGPNLLEPHLALGLLLARAGKVSDAHAELAAAAAIPNGDPALRARAYRAMARLDQPSNPAGASDELLAALKLSPETADDVLLTGELAEANNDAASAEAAYRRILAADPDNLQAIAALSHLLLQQRKPDQAEPLLTAALQKHPDDPILSSQLAGLYESQNKADKALPIVERLHASQPQDAAISRLLARLYVRDRQFEKALPLYASLSAASPNDPTLLDDQADTLIRMRRSADAEPLLQRAVANPKAFPTPEAFGAAASHLAFAATNNNDPATVLHALQLRATVLPPSPSTIFLAATAHDKLHQVKEASDLYKQFLAVAKGQFPDEEWEARHRLLALEHMK</sequence>
<dbReference type="Gene3D" id="1.25.40.10">
    <property type="entry name" value="Tetratricopeptide repeat domain"/>
    <property type="match status" value="3"/>
</dbReference>
<reference evidence="4 5" key="1">
    <citation type="submission" date="2019-02" db="EMBL/GenBank/DDBJ databases">
        <title>Genomic Encyclopedia of Archaeal and Bacterial Type Strains, Phase II (KMG-II): from individual species to whole genera.</title>
        <authorList>
            <person name="Goeker M."/>
        </authorList>
    </citation>
    <scope>NUCLEOTIDE SEQUENCE [LARGE SCALE GENOMIC DNA]</scope>
    <source>
        <strain evidence="4 5">DSM 18101</strain>
    </source>
</reference>
<dbReference type="RefSeq" id="WP_130422173.1">
    <property type="nucleotide sequence ID" value="NZ_SHKW01000001.1"/>
</dbReference>
<evidence type="ECO:0000256" key="3">
    <source>
        <dbReference type="PROSITE-ProRule" id="PRU00339"/>
    </source>
</evidence>
<dbReference type="OrthoDB" id="115009at2"/>
<dbReference type="Proteomes" id="UP000292958">
    <property type="component" value="Unassembled WGS sequence"/>
</dbReference>
<dbReference type="EMBL" id="SHKW01000001">
    <property type="protein sequence ID" value="RZU43538.1"/>
    <property type="molecule type" value="Genomic_DNA"/>
</dbReference>
<evidence type="ECO:0000256" key="1">
    <source>
        <dbReference type="ARBA" id="ARBA00022737"/>
    </source>
</evidence>
<name>A0A4Q7Z0B5_9BACT</name>
<dbReference type="InterPro" id="IPR011990">
    <property type="entry name" value="TPR-like_helical_dom_sf"/>
</dbReference>
<dbReference type="PROSITE" id="PS50005">
    <property type="entry name" value="TPR"/>
    <property type="match status" value="1"/>
</dbReference>
<keyword evidence="2 3" id="KW-0802">TPR repeat</keyword>